<feature type="domain" description="DUF418" evidence="3">
    <location>
        <begin position="239"/>
        <end position="405"/>
    </location>
</feature>
<feature type="region of interest" description="Disordered" evidence="1">
    <location>
        <begin position="409"/>
        <end position="429"/>
    </location>
</feature>
<feature type="transmembrane region" description="Helical" evidence="2">
    <location>
        <begin position="135"/>
        <end position="152"/>
    </location>
</feature>
<feature type="transmembrane region" description="Helical" evidence="2">
    <location>
        <begin position="159"/>
        <end position="181"/>
    </location>
</feature>
<keyword evidence="2" id="KW-0472">Membrane</keyword>
<dbReference type="RefSeq" id="WP_006821293.1">
    <property type="nucleotide sequence ID" value="NZ_CAFW01000008.1"/>
</dbReference>
<feature type="transmembrane region" description="Helical" evidence="2">
    <location>
        <begin position="342"/>
        <end position="360"/>
    </location>
</feature>
<gene>
    <name evidence="4" type="ORF">CCAS_00400</name>
</gene>
<reference evidence="4 5" key="1">
    <citation type="journal article" date="2012" name="J. Bacteriol.">
        <title>Genome Sequence of Corynebacterium casei UCMA 3821, Isolated from a Smear-Ripened Cheese.</title>
        <authorList>
            <person name="Monnet C."/>
            <person name="Loux V."/>
            <person name="Bento P."/>
            <person name="Gibrat J.F."/>
            <person name="Straub C."/>
            <person name="Bonnarme P."/>
            <person name="Landaud S."/>
            <person name="Irlinger F."/>
        </authorList>
    </citation>
    <scope>NUCLEOTIDE SEQUENCE [LARGE SCALE GENOMIC DNA]</scope>
    <source>
        <strain evidence="4 5">UCMA 3821</strain>
    </source>
</reference>
<dbReference type="Proteomes" id="UP000004840">
    <property type="component" value="Unassembled WGS sequence"/>
</dbReference>
<dbReference type="InterPro" id="IPR007349">
    <property type="entry name" value="DUF418"/>
</dbReference>
<evidence type="ECO:0000256" key="2">
    <source>
        <dbReference type="SAM" id="Phobius"/>
    </source>
</evidence>
<protein>
    <recommendedName>
        <fullName evidence="3">DUF418 domain-containing protein</fullName>
    </recommendedName>
</protein>
<accession>G7HU38</accession>
<feature type="transmembrane region" description="Helical" evidence="2">
    <location>
        <begin position="254"/>
        <end position="273"/>
    </location>
</feature>
<feature type="transmembrane region" description="Helical" evidence="2">
    <location>
        <begin position="80"/>
        <end position="99"/>
    </location>
</feature>
<feature type="transmembrane region" description="Helical" evidence="2">
    <location>
        <begin position="111"/>
        <end position="129"/>
    </location>
</feature>
<name>G7HU38_9CORY</name>
<dbReference type="PANTHER" id="PTHR30590">
    <property type="entry name" value="INNER MEMBRANE PROTEIN"/>
    <property type="match status" value="1"/>
</dbReference>
<dbReference type="GeneID" id="82876601"/>
<evidence type="ECO:0000313" key="5">
    <source>
        <dbReference type="Proteomes" id="UP000004840"/>
    </source>
</evidence>
<organism evidence="4 5">
    <name type="scientific">Corynebacterium casei UCMA 3821</name>
    <dbReference type="NCBI Taxonomy" id="1110505"/>
    <lineage>
        <taxon>Bacteria</taxon>
        <taxon>Bacillati</taxon>
        <taxon>Actinomycetota</taxon>
        <taxon>Actinomycetes</taxon>
        <taxon>Mycobacteriales</taxon>
        <taxon>Corynebacteriaceae</taxon>
        <taxon>Corynebacterium</taxon>
    </lineage>
</organism>
<comment type="caution">
    <text evidence="4">The sequence shown here is derived from an EMBL/GenBank/DDBJ whole genome shotgun (WGS) entry which is preliminary data.</text>
</comment>
<proteinExistence type="predicted"/>
<keyword evidence="2" id="KW-1133">Transmembrane helix</keyword>
<dbReference type="InterPro" id="IPR052529">
    <property type="entry name" value="Bact_Transport_Assoc"/>
</dbReference>
<feature type="transmembrane region" description="Helical" evidence="2">
    <location>
        <begin position="221"/>
        <end position="239"/>
    </location>
</feature>
<dbReference type="PANTHER" id="PTHR30590:SF2">
    <property type="entry name" value="INNER MEMBRANE PROTEIN"/>
    <property type="match status" value="1"/>
</dbReference>
<evidence type="ECO:0000259" key="3">
    <source>
        <dbReference type="Pfam" id="PF04235"/>
    </source>
</evidence>
<sequence length="429" mass="47202">MTVDDNRPSQQPLAGATTKARMVVPDVARGMALLGIAIANIPTAWLTPGAPHTAFLGSINNIFDQVLAVLTTMFAHNRGLPLFSTLLGFGVGLIAMSLWRKQFPAKRARQVILRRYFFLALFGAIHLIFIFYGDIMFYYGLTGIILGLLLTVRDKILSIVAYVVLAVLTAAGTLFLMWALVSGLDMSGVTESTNIGDFDTTTLGGLLAFNATTFAINFVNYPFYLVGYAPIMLIGFTWARRGVLVDVPSHRKELWTWVVIGWIYILGVGLPWGLSEIGVLPNEYAETFMFANLMNGAITGPALLAMFALALQPFQDRVNRGETPPVWLKAPMALGKRSMSGYLFQSFAFFIICYPVVLGIRPDSVSAQIGLAVGVWGVSLILAWVLEKADMQGPFEKVHRRLSYGPTMQPELHTKKQRRELEARGNAAQ</sequence>
<dbReference type="AlphaFoldDB" id="G7HU38"/>
<evidence type="ECO:0000313" key="4">
    <source>
        <dbReference type="EMBL" id="CCE53703.1"/>
    </source>
</evidence>
<feature type="transmembrane region" description="Helical" evidence="2">
    <location>
        <begin position="366"/>
        <end position="386"/>
    </location>
</feature>
<keyword evidence="2" id="KW-0812">Transmembrane</keyword>
<evidence type="ECO:0000256" key="1">
    <source>
        <dbReference type="SAM" id="MobiDB-lite"/>
    </source>
</evidence>
<feature type="transmembrane region" description="Helical" evidence="2">
    <location>
        <begin position="293"/>
        <end position="311"/>
    </location>
</feature>
<dbReference type="EMBL" id="CAFW01000008">
    <property type="protein sequence ID" value="CCE53703.1"/>
    <property type="molecule type" value="Genomic_DNA"/>
</dbReference>
<dbReference type="Pfam" id="PF04235">
    <property type="entry name" value="DUF418"/>
    <property type="match status" value="1"/>
</dbReference>